<keyword evidence="2" id="KW-1185">Reference proteome</keyword>
<comment type="caution">
    <text evidence="1">The sequence shown here is derived from an EMBL/GenBank/DDBJ whole genome shotgun (WGS) entry which is preliminary data.</text>
</comment>
<dbReference type="Proteomes" id="UP000278746">
    <property type="component" value="Unassembled WGS sequence"/>
</dbReference>
<accession>A0A3M7TRY5</accession>
<organism evidence="1 2">
    <name type="scientific">Alteribacter keqinensis</name>
    <dbReference type="NCBI Taxonomy" id="2483800"/>
    <lineage>
        <taxon>Bacteria</taxon>
        <taxon>Bacillati</taxon>
        <taxon>Bacillota</taxon>
        <taxon>Bacilli</taxon>
        <taxon>Bacillales</taxon>
        <taxon>Bacillaceae</taxon>
        <taxon>Alteribacter</taxon>
    </lineage>
</organism>
<dbReference type="EMBL" id="RHIB01000003">
    <property type="protein sequence ID" value="RNA67060.1"/>
    <property type="molecule type" value="Genomic_DNA"/>
</dbReference>
<name>A0A3M7TRY5_9BACI</name>
<gene>
    <name evidence="1" type="ORF">EBO34_17880</name>
</gene>
<sequence length="84" mass="9093">MSLKSQSQKLTSIVTKKPSQLITVNFNIFYKRVVIVANVRHSCGSSEQLHHKYAASCFDAHICVALLAEEEAGIKIPGGSPAPP</sequence>
<evidence type="ECO:0000313" key="2">
    <source>
        <dbReference type="Proteomes" id="UP000278746"/>
    </source>
</evidence>
<evidence type="ECO:0000313" key="1">
    <source>
        <dbReference type="EMBL" id="RNA67060.1"/>
    </source>
</evidence>
<proteinExistence type="predicted"/>
<reference evidence="1 2" key="1">
    <citation type="submission" date="2018-10" db="EMBL/GenBank/DDBJ databases">
        <title>Bacillus Keqinensis sp. nov., a moderately halophilic bacterium isolated from a saline-alkaline lake.</title>
        <authorList>
            <person name="Wang H."/>
        </authorList>
    </citation>
    <scope>NUCLEOTIDE SEQUENCE [LARGE SCALE GENOMIC DNA]</scope>
    <source>
        <strain evidence="1 2">KQ-3</strain>
    </source>
</reference>
<protein>
    <submittedName>
        <fullName evidence="1">Uncharacterized protein</fullName>
    </submittedName>
</protein>
<dbReference type="AlphaFoldDB" id="A0A3M7TRY5"/>